<dbReference type="AlphaFoldDB" id="A0A4Y2L545"/>
<evidence type="ECO:0000313" key="2">
    <source>
        <dbReference type="Proteomes" id="UP000499080"/>
    </source>
</evidence>
<comment type="caution">
    <text evidence="1">The sequence shown here is derived from an EMBL/GenBank/DDBJ whole genome shotgun (WGS) entry which is preliminary data.</text>
</comment>
<name>A0A4Y2L545_ARAVE</name>
<proteinExistence type="predicted"/>
<organism evidence="1 2">
    <name type="scientific">Araneus ventricosus</name>
    <name type="common">Orbweaver spider</name>
    <name type="synonym">Epeira ventricosa</name>
    <dbReference type="NCBI Taxonomy" id="182803"/>
    <lineage>
        <taxon>Eukaryota</taxon>
        <taxon>Metazoa</taxon>
        <taxon>Ecdysozoa</taxon>
        <taxon>Arthropoda</taxon>
        <taxon>Chelicerata</taxon>
        <taxon>Arachnida</taxon>
        <taxon>Araneae</taxon>
        <taxon>Araneomorphae</taxon>
        <taxon>Entelegynae</taxon>
        <taxon>Araneoidea</taxon>
        <taxon>Araneidae</taxon>
        <taxon>Araneus</taxon>
    </lineage>
</organism>
<evidence type="ECO:0000313" key="1">
    <source>
        <dbReference type="EMBL" id="GBN09785.1"/>
    </source>
</evidence>
<accession>A0A4Y2L545</accession>
<sequence>MVAGGYTESLPSIVGWQGHGAFFEKNSWDVDQIDPCSGIIKSVRTETIVLIQGYFFLLGIAASKALRKPGHFHTGSEYPSSFFS</sequence>
<reference evidence="1 2" key="1">
    <citation type="journal article" date="2019" name="Sci. Rep.">
        <title>Orb-weaving spider Araneus ventricosus genome elucidates the spidroin gene catalogue.</title>
        <authorList>
            <person name="Kono N."/>
            <person name="Nakamura H."/>
            <person name="Ohtoshi R."/>
            <person name="Moran D.A.P."/>
            <person name="Shinohara A."/>
            <person name="Yoshida Y."/>
            <person name="Fujiwara M."/>
            <person name="Mori M."/>
            <person name="Tomita M."/>
            <person name="Arakawa K."/>
        </authorList>
    </citation>
    <scope>NUCLEOTIDE SEQUENCE [LARGE SCALE GENOMIC DNA]</scope>
</reference>
<protein>
    <submittedName>
        <fullName evidence="1">Uncharacterized protein</fullName>
    </submittedName>
</protein>
<gene>
    <name evidence="1" type="ORF">AVEN_160261_1</name>
</gene>
<keyword evidence="2" id="KW-1185">Reference proteome</keyword>
<dbReference type="EMBL" id="BGPR01005394">
    <property type="protein sequence ID" value="GBN09785.1"/>
    <property type="molecule type" value="Genomic_DNA"/>
</dbReference>
<dbReference type="Proteomes" id="UP000499080">
    <property type="component" value="Unassembled WGS sequence"/>
</dbReference>